<reference evidence="12" key="1">
    <citation type="journal article" date="2019" name="Int. J. Syst. Evol. Microbiol.">
        <title>The Global Catalogue of Microorganisms (GCM) 10K type strain sequencing project: providing services to taxonomists for standard genome sequencing and annotation.</title>
        <authorList>
            <consortium name="The Broad Institute Genomics Platform"/>
            <consortium name="The Broad Institute Genome Sequencing Center for Infectious Disease"/>
            <person name="Wu L."/>
            <person name="Ma J."/>
        </authorList>
    </citation>
    <scope>NUCLEOTIDE SEQUENCE [LARGE SCALE GENOMIC DNA]</scope>
    <source>
        <strain evidence="12">CCUG 60022</strain>
    </source>
</reference>
<evidence type="ECO:0000256" key="7">
    <source>
        <dbReference type="ARBA" id="ARBA00022884"/>
    </source>
</evidence>
<comment type="cofactor">
    <cofactor evidence="8">
        <name>Mg(2+)</name>
        <dbReference type="ChEBI" id="CHEBI:18420"/>
    </cofactor>
</comment>
<dbReference type="Gene3D" id="3.30.160.20">
    <property type="match status" value="1"/>
</dbReference>
<dbReference type="SUPFAM" id="SSF69065">
    <property type="entry name" value="RNase III domain-like"/>
    <property type="match status" value="1"/>
</dbReference>
<dbReference type="InterPro" id="IPR036389">
    <property type="entry name" value="RNase_III_sf"/>
</dbReference>
<keyword evidence="3 8" id="KW-0507">mRNA processing</keyword>
<keyword evidence="8" id="KW-0460">Magnesium</keyword>
<keyword evidence="8" id="KW-0698">rRNA processing</keyword>
<keyword evidence="5 8" id="KW-0255">Endonuclease</keyword>
<dbReference type="CDD" id="cd00593">
    <property type="entry name" value="RIBOc"/>
    <property type="match status" value="1"/>
</dbReference>
<evidence type="ECO:0000256" key="6">
    <source>
        <dbReference type="ARBA" id="ARBA00022801"/>
    </source>
</evidence>
<dbReference type="Gene3D" id="1.10.1520.10">
    <property type="entry name" value="Ribonuclease III domain"/>
    <property type="match status" value="1"/>
</dbReference>
<dbReference type="NCBIfam" id="TIGR02191">
    <property type="entry name" value="RNaseIII"/>
    <property type="match status" value="1"/>
</dbReference>
<feature type="binding site" evidence="8">
    <location>
        <position position="134"/>
    </location>
    <ligand>
        <name>Mg(2+)</name>
        <dbReference type="ChEBI" id="CHEBI:18420"/>
    </ligand>
</feature>
<keyword evidence="8" id="KW-0819">tRNA processing</keyword>
<dbReference type="Pfam" id="PF14622">
    <property type="entry name" value="Ribonucleas_3_3"/>
    <property type="match status" value="1"/>
</dbReference>
<evidence type="ECO:0000259" key="10">
    <source>
        <dbReference type="PROSITE" id="PS50142"/>
    </source>
</evidence>
<evidence type="ECO:0000256" key="4">
    <source>
        <dbReference type="ARBA" id="ARBA00022722"/>
    </source>
</evidence>
<dbReference type="SMART" id="SM00535">
    <property type="entry name" value="RIBOc"/>
    <property type="match status" value="1"/>
</dbReference>
<sequence length="246" mass="28575">MNFIRKIIDTRIKNDESFFVELKKIIGFTPKNLSFYKKAFIHRSVKELDKETGYPINYERLEFLGDAMLSAIIASYLFNEVPSGDEGYLTQMRSKIVSREHLNELGRDLGLLRFVKSNVASSKFGENIHGNIFEALVGAIYSDRGYNYCKKFIYKRVIDPYVDVLKLEGKITSYKSIFIEWCQKTKKDFNFDVYEDTGNDTVKHFSVKLYLDKKIIAKGRATSKKKAEEIAAKRAYYAFQDEISTF</sequence>
<feature type="binding site" evidence="8">
    <location>
        <position position="131"/>
    </location>
    <ligand>
        <name>Mg(2+)</name>
        <dbReference type="ChEBI" id="CHEBI:18420"/>
    </ligand>
</feature>
<feature type="domain" description="DRBM" evidence="9">
    <location>
        <begin position="173"/>
        <end position="241"/>
    </location>
</feature>
<dbReference type="SMART" id="SM00358">
    <property type="entry name" value="DSRM"/>
    <property type="match status" value="1"/>
</dbReference>
<name>A0ABW2Z4F0_9FLAO</name>
<comment type="function">
    <text evidence="8">Digests double-stranded RNA. Involved in the processing of primary rRNA transcript to yield the immediate precursors to the large and small rRNAs (23S and 16S). Processes some mRNAs, and tRNAs when they are encoded in the rRNA operon. Processes pre-crRNA and tracrRNA of type II CRISPR loci if present in the organism.</text>
</comment>
<evidence type="ECO:0000313" key="11">
    <source>
        <dbReference type="EMBL" id="MFD0761687.1"/>
    </source>
</evidence>
<comment type="subcellular location">
    <subcellularLocation>
        <location evidence="8">Cytoplasm</location>
    </subcellularLocation>
</comment>
<feature type="domain" description="RNase III" evidence="10">
    <location>
        <begin position="19"/>
        <end position="145"/>
    </location>
</feature>
<feature type="active site" evidence="8">
    <location>
        <position position="66"/>
    </location>
</feature>
<evidence type="ECO:0000256" key="8">
    <source>
        <dbReference type="HAMAP-Rule" id="MF_00104"/>
    </source>
</evidence>
<keyword evidence="8" id="KW-0479">Metal-binding</keyword>
<keyword evidence="12" id="KW-1185">Reference proteome</keyword>
<dbReference type="PANTHER" id="PTHR11207:SF0">
    <property type="entry name" value="RIBONUCLEASE 3"/>
    <property type="match status" value="1"/>
</dbReference>
<evidence type="ECO:0000256" key="5">
    <source>
        <dbReference type="ARBA" id="ARBA00022759"/>
    </source>
</evidence>
<comment type="catalytic activity">
    <reaction evidence="1 8">
        <text>Endonucleolytic cleavage to 5'-phosphomonoester.</text>
        <dbReference type="EC" id="3.1.26.3"/>
    </reaction>
</comment>
<comment type="caution">
    <text evidence="11">The sequence shown here is derived from an EMBL/GenBank/DDBJ whole genome shotgun (WGS) entry which is preliminary data.</text>
</comment>
<dbReference type="SUPFAM" id="SSF54768">
    <property type="entry name" value="dsRNA-binding domain-like"/>
    <property type="match status" value="1"/>
</dbReference>
<dbReference type="Pfam" id="PF00035">
    <property type="entry name" value="dsrm"/>
    <property type="match status" value="1"/>
</dbReference>
<dbReference type="RefSeq" id="WP_298284984.1">
    <property type="nucleotide sequence ID" value="NZ_JBHTIC010000006.1"/>
</dbReference>
<keyword evidence="8" id="KW-0699">rRNA-binding</keyword>
<evidence type="ECO:0000313" key="12">
    <source>
        <dbReference type="Proteomes" id="UP001597032"/>
    </source>
</evidence>
<dbReference type="HAMAP" id="MF_00104">
    <property type="entry name" value="RNase_III"/>
    <property type="match status" value="1"/>
</dbReference>
<dbReference type="EC" id="3.1.26.3" evidence="8"/>
<keyword evidence="6 8" id="KW-0378">Hydrolase</keyword>
<dbReference type="InterPro" id="IPR011907">
    <property type="entry name" value="RNase_III"/>
</dbReference>
<dbReference type="PANTHER" id="PTHR11207">
    <property type="entry name" value="RIBONUCLEASE III"/>
    <property type="match status" value="1"/>
</dbReference>
<dbReference type="Proteomes" id="UP001597032">
    <property type="component" value="Unassembled WGS sequence"/>
</dbReference>
<dbReference type="GO" id="GO:0004525">
    <property type="term" value="F:ribonuclease III activity"/>
    <property type="evidence" value="ECO:0007669"/>
    <property type="project" value="UniProtKB-EC"/>
</dbReference>
<dbReference type="EMBL" id="JBHTIC010000006">
    <property type="protein sequence ID" value="MFD0761687.1"/>
    <property type="molecule type" value="Genomic_DNA"/>
</dbReference>
<keyword evidence="4 8" id="KW-0540">Nuclease</keyword>
<dbReference type="CDD" id="cd10845">
    <property type="entry name" value="DSRM_RNAse_III_family"/>
    <property type="match status" value="1"/>
</dbReference>
<comment type="subunit">
    <text evidence="8">Homodimer.</text>
</comment>
<feature type="binding site" evidence="8">
    <location>
        <position position="62"/>
    </location>
    <ligand>
        <name>Mg(2+)</name>
        <dbReference type="ChEBI" id="CHEBI:18420"/>
    </ligand>
</feature>
<evidence type="ECO:0000256" key="2">
    <source>
        <dbReference type="ARBA" id="ARBA00010183"/>
    </source>
</evidence>
<keyword evidence="7 8" id="KW-0694">RNA-binding</keyword>
<evidence type="ECO:0000259" key="9">
    <source>
        <dbReference type="PROSITE" id="PS50137"/>
    </source>
</evidence>
<comment type="similarity">
    <text evidence="2">Belongs to the ribonuclease III family.</text>
</comment>
<protein>
    <recommendedName>
        <fullName evidence="8">Ribonuclease 3</fullName>
        <ecNumber evidence="8">3.1.26.3</ecNumber>
    </recommendedName>
    <alternativeName>
        <fullName evidence="8">Ribonuclease III</fullName>
        <shortName evidence="8">RNase III</shortName>
    </alternativeName>
</protein>
<evidence type="ECO:0000256" key="1">
    <source>
        <dbReference type="ARBA" id="ARBA00000109"/>
    </source>
</evidence>
<feature type="active site" evidence="8">
    <location>
        <position position="134"/>
    </location>
</feature>
<gene>
    <name evidence="8 11" type="primary">rnc</name>
    <name evidence="11" type="ORF">ACFQZW_06295</name>
</gene>
<dbReference type="InterPro" id="IPR014720">
    <property type="entry name" value="dsRBD_dom"/>
</dbReference>
<dbReference type="InterPro" id="IPR000999">
    <property type="entry name" value="RNase_III_dom"/>
</dbReference>
<dbReference type="PROSITE" id="PS50142">
    <property type="entry name" value="RNASE_3_2"/>
    <property type="match status" value="1"/>
</dbReference>
<proteinExistence type="inferred from homology"/>
<keyword evidence="8" id="KW-0963">Cytoplasm</keyword>
<dbReference type="PROSITE" id="PS50137">
    <property type="entry name" value="DS_RBD"/>
    <property type="match status" value="1"/>
</dbReference>
<evidence type="ECO:0000256" key="3">
    <source>
        <dbReference type="ARBA" id="ARBA00022664"/>
    </source>
</evidence>
<accession>A0ABW2Z4F0</accession>
<organism evidence="11 12">
    <name type="scientific">Lutibacter aestuarii</name>
    <dbReference type="NCBI Taxonomy" id="861111"/>
    <lineage>
        <taxon>Bacteria</taxon>
        <taxon>Pseudomonadati</taxon>
        <taxon>Bacteroidota</taxon>
        <taxon>Flavobacteriia</taxon>
        <taxon>Flavobacteriales</taxon>
        <taxon>Flavobacteriaceae</taxon>
        <taxon>Lutibacter</taxon>
    </lineage>
</organism>
<dbReference type="PROSITE" id="PS00517">
    <property type="entry name" value="RNASE_3_1"/>
    <property type="match status" value="1"/>
</dbReference>